<evidence type="ECO:0000256" key="2">
    <source>
        <dbReference type="SAM" id="MobiDB-lite"/>
    </source>
</evidence>
<dbReference type="EMBL" id="JAWRVE010000174">
    <property type="protein sequence ID" value="KAL1851335.1"/>
    <property type="molecule type" value="Genomic_DNA"/>
</dbReference>
<reference evidence="3 4" key="1">
    <citation type="journal article" date="2024" name="IMA Fungus">
        <title>IMA Genome - F19 : A genome assembly and annotation guide to empower mycologists, including annotated draft genome sequences of Ceratocystis pirilliformis, Diaporthe australafricana, Fusarium ophioides, Paecilomyces lecythidis, and Sporothrix stenoceras.</title>
        <authorList>
            <person name="Aylward J."/>
            <person name="Wilson A.M."/>
            <person name="Visagie C.M."/>
            <person name="Spraker J."/>
            <person name="Barnes I."/>
            <person name="Buitendag C."/>
            <person name="Ceriani C."/>
            <person name="Del Mar Angel L."/>
            <person name="du Plessis D."/>
            <person name="Fuchs T."/>
            <person name="Gasser K."/>
            <person name="Kramer D."/>
            <person name="Li W."/>
            <person name="Munsamy K."/>
            <person name="Piso A."/>
            <person name="Price J.L."/>
            <person name="Sonnekus B."/>
            <person name="Thomas C."/>
            <person name="van der Nest A."/>
            <person name="van Dijk A."/>
            <person name="van Heerden A."/>
            <person name="van Vuuren N."/>
            <person name="Yilmaz N."/>
            <person name="Duong T.A."/>
            <person name="van der Merwe N.A."/>
            <person name="Wingfield M.J."/>
            <person name="Wingfield B.D."/>
        </authorList>
    </citation>
    <scope>NUCLEOTIDE SEQUENCE [LARGE SCALE GENOMIC DNA]</scope>
    <source>
        <strain evidence="3 4">CMW 18300</strain>
    </source>
</reference>
<proteinExistence type="predicted"/>
<organism evidence="3 4">
    <name type="scientific">Diaporthe australafricana</name>
    <dbReference type="NCBI Taxonomy" id="127596"/>
    <lineage>
        <taxon>Eukaryota</taxon>
        <taxon>Fungi</taxon>
        <taxon>Dikarya</taxon>
        <taxon>Ascomycota</taxon>
        <taxon>Pezizomycotina</taxon>
        <taxon>Sordariomycetes</taxon>
        <taxon>Sordariomycetidae</taxon>
        <taxon>Diaporthales</taxon>
        <taxon>Diaporthaceae</taxon>
        <taxon>Diaporthe</taxon>
    </lineage>
</organism>
<feature type="compositionally biased region" description="Basic and acidic residues" evidence="2">
    <location>
        <begin position="9"/>
        <end position="19"/>
    </location>
</feature>
<dbReference type="Proteomes" id="UP001583177">
    <property type="component" value="Unassembled WGS sequence"/>
</dbReference>
<feature type="compositionally biased region" description="Gly residues" evidence="2">
    <location>
        <begin position="362"/>
        <end position="371"/>
    </location>
</feature>
<evidence type="ECO:0000313" key="3">
    <source>
        <dbReference type="EMBL" id="KAL1851335.1"/>
    </source>
</evidence>
<feature type="compositionally biased region" description="Polar residues" evidence="2">
    <location>
        <begin position="133"/>
        <end position="149"/>
    </location>
</feature>
<evidence type="ECO:0000313" key="4">
    <source>
        <dbReference type="Proteomes" id="UP001583177"/>
    </source>
</evidence>
<feature type="region of interest" description="Disordered" evidence="2">
    <location>
        <begin position="323"/>
        <end position="411"/>
    </location>
</feature>
<feature type="compositionally biased region" description="Low complexity" evidence="2">
    <location>
        <begin position="100"/>
        <end position="126"/>
    </location>
</feature>
<feature type="coiled-coil region" evidence="1">
    <location>
        <begin position="270"/>
        <end position="304"/>
    </location>
</feature>
<accession>A0ABR3W267</accession>
<feature type="region of interest" description="Disordered" evidence="2">
    <location>
        <begin position="1"/>
        <end position="240"/>
    </location>
</feature>
<evidence type="ECO:0000256" key="1">
    <source>
        <dbReference type="SAM" id="Coils"/>
    </source>
</evidence>
<feature type="compositionally biased region" description="Low complexity" evidence="2">
    <location>
        <begin position="155"/>
        <end position="166"/>
    </location>
</feature>
<protein>
    <submittedName>
        <fullName evidence="3">Uncharacterized protein</fullName>
    </submittedName>
</protein>
<comment type="caution">
    <text evidence="3">The sequence shown here is derived from an EMBL/GenBank/DDBJ whole genome shotgun (WGS) entry which is preliminary data.</text>
</comment>
<feature type="compositionally biased region" description="Low complexity" evidence="2">
    <location>
        <begin position="191"/>
        <end position="204"/>
    </location>
</feature>
<sequence length="411" mass="44735">MSSPPKPRVQRDRQRDQFERSSPPKIDFGIDSTASDLMPPVRAPYVLRNKSSSVSSGSTASSPDRERAPIAYPNYYDYTEPEPQPRPRQTSGPHSPQRDSNGNHNNSNNNMANMAMQVPIQQQQAQGRLVDNARNNGPVTTQQMAQAARNNGAAPRGSRPPSYSGSQHGPRSPDDAGMAPPNKVDIDAARYRQTQQRRPQPVVTKDGRPPTNGSGNRPPSSGMVGGGRPISPDSPLLSPGAHIARLPTPSITSSVLQPLDAKVTEYGSLMAEAQGDMAQLDDELRQLQDRQREAEARFLDAKAKHDDYRRQYHDVERALRGDFATTANGNNGNNVPPMPSMPSLSSRHDMMMDGPPPHNNRGAGGGGGMGGQQPAMRSQRTVSAHSEQPSMMSQESVRTQKRGRFSRIFGV</sequence>
<keyword evidence="4" id="KW-1185">Reference proteome</keyword>
<feature type="compositionally biased region" description="Polar residues" evidence="2">
    <location>
        <begin position="378"/>
        <end position="397"/>
    </location>
</feature>
<gene>
    <name evidence="3" type="ORF">Daus18300_012581</name>
</gene>
<feature type="compositionally biased region" description="Low complexity" evidence="2">
    <location>
        <begin position="324"/>
        <end position="334"/>
    </location>
</feature>
<name>A0ABR3W267_9PEZI</name>
<keyword evidence="1" id="KW-0175">Coiled coil</keyword>
<feature type="compositionally biased region" description="Low complexity" evidence="2">
    <location>
        <begin position="51"/>
        <end position="62"/>
    </location>
</feature>